<dbReference type="EMBL" id="CP002363">
    <property type="protein sequence ID" value="ADV64855.1"/>
    <property type="molecule type" value="Genomic_DNA"/>
</dbReference>
<dbReference type="GeneID" id="10153238"/>
<dbReference type="PANTHER" id="PTHR34295">
    <property type="entry name" value="BIOTIN TRANSPORTER BIOY"/>
    <property type="match status" value="1"/>
</dbReference>
<organism evidence="3 4">
    <name type="scientific">Desulfurococcus mucosus (strain ATCC 35584 / DSM 2162 / JCM 9187 / O7/1)</name>
    <dbReference type="NCBI Taxonomy" id="765177"/>
    <lineage>
        <taxon>Archaea</taxon>
        <taxon>Thermoproteota</taxon>
        <taxon>Thermoprotei</taxon>
        <taxon>Desulfurococcales</taxon>
        <taxon>Desulfurococcaceae</taxon>
        <taxon>Desulfurococcus</taxon>
    </lineage>
</organism>
<gene>
    <name evidence="3" type="ordered locus">Desmu_0545</name>
</gene>
<reference evidence="4" key="1">
    <citation type="submission" date="2010-11" db="EMBL/GenBank/DDBJ databases">
        <title>The complete genome of Desulfurococcus mucosus DSM 2162.</title>
        <authorList>
            <consortium name="US DOE Joint Genome Institute (JGI-PGF)"/>
            <person name="Lucas S."/>
            <person name="Copeland A."/>
            <person name="Lapidus A."/>
            <person name="Bruce D."/>
            <person name="Goodwin L."/>
            <person name="Pitluck S."/>
            <person name="Kyrpides N."/>
            <person name="Mavromatis K."/>
            <person name="Pagani I."/>
            <person name="Ivanova N."/>
            <person name="Ovchinnikova G."/>
            <person name="Chertkov O."/>
            <person name="Held B."/>
            <person name="Brettin T."/>
            <person name="Detter J.C."/>
            <person name="Tapia R."/>
            <person name="Han C."/>
            <person name="Land M."/>
            <person name="Hauser L."/>
            <person name="Markowitz V."/>
            <person name="Cheng J.-F."/>
            <person name="Hugenholtz P."/>
            <person name="Woyke T."/>
            <person name="Wu D."/>
            <person name="Wirth R."/>
            <person name="Bilek Y."/>
            <person name="Hader T."/>
            <person name="Klenk H.-P."/>
            <person name="Eisen J.A."/>
        </authorList>
    </citation>
    <scope>NUCLEOTIDE SEQUENCE [LARGE SCALE GENOMIC DNA]</scope>
    <source>
        <strain evidence="4">ATCC 35584 / DSM 2162 / JCM 9187 / O7/1</strain>
    </source>
</reference>
<evidence type="ECO:0000313" key="4">
    <source>
        <dbReference type="Proteomes" id="UP000001068"/>
    </source>
</evidence>
<dbReference type="Proteomes" id="UP000001068">
    <property type="component" value="Chromosome"/>
</dbReference>
<feature type="transmembrane region" description="Helical" evidence="2">
    <location>
        <begin position="183"/>
        <end position="203"/>
    </location>
</feature>
<dbReference type="PANTHER" id="PTHR34295:SF1">
    <property type="entry name" value="BIOTIN TRANSPORTER BIOY"/>
    <property type="match status" value="1"/>
</dbReference>
<comment type="similarity">
    <text evidence="1">Belongs to the BioY family.</text>
</comment>
<comment type="subcellular location">
    <subcellularLocation>
        <location evidence="1">Cell membrane</location>
        <topology evidence="1">Multi-pass membrane protein</topology>
    </subcellularLocation>
</comment>
<accession>E8R8M9</accession>
<feature type="transmembrane region" description="Helical" evidence="2">
    <location>
        <begin position="141"/>
        <end position="163"/>
    </location>
</feature>
<reference evidence="3 4" key="2">
    <citation type="journal article" date="2011" name="Stand. Genomic Sci.">
        <title>Complete genome sequence of Desulfurococcus mucosus type strain (O7/1).</title>
        <authorList>
            <person name="Wirth R."/>
            <person name="Chertkov O."/>
            <person name="Held B."/>
            <person name="Lapidus A."/>
            <person name="Nolan M."/>
            <person name="Lucas S."/>
            <person name="Hammon N."/>
            <person name="Deshpande S."/>
            <person name="Cheng J.F."/>
            <person name="Tapia R."/>
            <person name="Han C."/>
            <person name="Goodwin L."/>
            <person name="Pitluck S."/>
            <person name="Liolios K."/>
            <person name="Ioanna P."/>
            <person name="Ivanova N."/>
            <person name="Mavromatis K."/>
            <person name="Mikhailova N."/>
            <person name="Pati A."/>
            <person name="Chen A."/>
            <person name="Palaniappan K."/>
            <person name="Land M."/>
            <person name="Hauser L."/>
            <person name="Chang Y.J."/>
            <person name="Jeffries C.D."/>
            <person name="Bilek Y."/>
            <person name="Hader T."/>
            <person name="Rohde M."/>
            <person name="Spring S."/>
            <person name="Sikorski J."/>
            <person name="Goker M."/>
            <person name="Woyke T."/>
            <person name="Bristow J."/>
            <person name="Eisen J.A."/>
            <person name="Markowitz V."/>
            <person name="Hugenholtz P."/>
            <person name="Kyrpides N.C."/>
            <person name="Klenk H.P."/>
        </authorList>
    </citation>
    <scope>NUCLEOTIDE SEQUENCE [LARGE SCALE GENOMIC DNA]</scope>
    <source>
        <strain evidence="4">ATCC 35584 / DSM 2162 / JCM 9187 / O7/1</strain>
    </source>
</reference>
<feature type="transmembrane region" description="Helical" evidence="2">
    <location>
        <begin position="112"/>
        <end position="134"/>
    </location>
</feature>
<dbReference type="InterPro" id="IPR003784">
    <property type="entry name" value="BioY"/>
</dbReference>
<dbReference type="Pfam" id="PF02632">
    <property type="entry name" value="BioY"/>
    <property type="match status" value="1"/>
</dbReference>
<keyword evidence="1" id="KW-0813">Transport</keyword>
<sequence length="217" mass="22790">MKQRKRGAICVPQQKVLVESKTQGSIALKALMREALIIVLGVAGLALSARIRLILPFTPVPFTLQTLVLFYEILALGRRAWRITATYVLLGLAGLPVFAYGGGPGYVSSPTFGYLLGFTVAAAVGGWIIGGGLLVTPRRLLTALAASITAVYALGAAYLAAWVTILSNAPLHVALAMAVAQGIAPFIALDVVKALIAAGALYATNKAATWIRYGSRR</sequence>
<evidence type="ECO:0000313" key="3">
    <source>
        <dbReference type="EMBL" id="ADV64855.1"/>
    </source>
</evidence>
<keyword evidence="1" id="KW-1003">Cell membrane</keyword>
<name>E8R8M9_DESM0</name>
<feature type="transmembrane region" description="Helical" evidence="2">
    <location>
        <begin position="81"/>
        <end position="100"/>
    </location>
</feature>
<evidence type="ECO:0000256" key="1">
    <source>
        <dbReference type="PIRNR" id="PIRNR016661"/>
    </source>
</evidence>
<dbReference type="eggNOG" id="arCOG02986">
    <property type="taxonomic scope" value="Archaea"/>
</dbReference>
<dbReference type="PIRSF" id="PIRSF016661">
    <property type="entry name" value="BioY"/>
    <property type="match status" value="1"/>
</dbReference>
<feature type="transmembrane region" description="Helical" evidence="2">
    <location>
        <begin position="30"/>
        <end position="47"/>
    </location>
</feature>
<proteinExistence type="inferred from homology"/>
<dbReference type="HOGENOM" id="CLU_077931_3_1_2"/>
<dbReference type="Gene3D" id="1.10.1760.20">
    <property type="match status" value="1"/>
</dbReference>
<dbReference type="OrthoDB" id="50443at2157"/>
<dbReference type="GO" id="GO:0005886">
    <property type="term" value="C:plasma membrane"/>
    <property type="evidence" value="ECO:0007669"/>
    <property type="project" value="UniProtKB-SubCell"/>
</dbReference>
<keyword evidence="2" id="KW-0812">Transmembrane</keyword>
<evidence type="ECO:0000256" key="2">
    <source>
        <dbReference type="SAM" id="Phobius"/>
    </source>
</evidence>
<dbReference type="STRING" id="765177.Desmu_0545"/>
<keyword evidence="4" id="KW-1185">Reference proteome</keyword>
<protein>
    <submittedName>
        <fullName evidence="3">BioY protein</fullName>
    </submittedName>
</protein>
<keyword evidence="1 2" id="KW-0472">Membrane</keyword>
<dbReference type="KEGG" id="dmu:Desmu_0545"/>
<dbReference type="GO" id="GO:0015225">
    <property type="term" value="F:biotin transmembrane transporter activity"/>
    <property type="evidence" value="ECO:0007669"/>
    <property type="project" value="UniProtKB-UniRule"/>
</dbReference>
<feature type="transmembrane region" description="Helical" evidence="2">
    <location>
        <begin position="53"/>
        <end position="74"/>
    </location>
</feature>
<keyword evidence="2" id="KW-1133">Transmembrane helix</keyword>
<dbReference type="AlphaFoldDB" id="E8R8M9"/>
<dbReference type="RefSeq" id="WP_013562077.1">
    <property type="nucleotide sequence ID" value="NC_014961.1"/>
</dbReference>